<dbReference type="InterPro" id="IPR050464">
    <property type="entry name" value="Zeta_carotene_desat/Oxidored"/>
</dbReference>
<dbReference type="Proteomes" id="UP000233786">
    <property type="component" value="Unassembled WGS sequence"/>
</dbReference>
<dbReference type="InterPro" id="IPR001613">
    <property type="entry name" value="Flavin_amine_oxidase"/>
</dbReference>
<dbReference type="GO" id="GO:0016491">
    <property type="term" value="F:oxidoreductase activity"/>
    <property type="evidence" value="ECO:0007669"/>
    <property type="project" value="UniProtKB-KW"/>
</dbReference>
<evidence type="ECO:0000259" key="4">
    <source>
        <dbReference type="Pfam" id="PF01593"/>
    </source>
</evidence>
<feature type="binding site" evidence="3">
    <location>
        <position position="236"/>
    </location>
    <ligand>
        <name>FAD</name>
        <dbReference type="ChEBI" id="CHEBI:57692"/>
    </ligand>
</feature>
<dbReference type="PRINTS" id="PR00757">
    <property type="entry name" value="AMINEOXDASEF"/>
</dbReference>
<feature type="binding site" evidence="3">
    <location>
        <position position="349"/>
    </location>
    <ligand>
        <name>substrate</name>
    </ligand>
</feature>
<organism evidence="5 6">
    <name type="scientific">Saccharopolyspora spinosa</name>
    <dbReference type="NCBI Taxonomy" id="60894"/>
    <lineage>
        <taxon>Bacteria</taxon>
        <taxon>Bacillati</taxon>
        <taxon>Actinomycetota</taxon>
        <taxon>Actinomycetes</taxon>
        <taxon>Pseudonocardiales</taxon>
        <taxon>Pseudonocardiaceae</taxon>
        <taxon>Saccharopolyspora</taxon>
    </lineage>
</organism>
<dbReference type="InterPro" id="IPR036188">
    <property type="entry name" value="FAD/NAD-bd_sf"/>
</dbReference>
<evidence type="ECO:0000256" key="3">
    <source>
        <dbReference type="PIRSR" id="PIRSR601613-1"/>
    </source>
</evidence>
<feature type="domain" description="Amine oxidase" evidence="4">
    <location>
        <begin position="16"/>
        <end position="449"/>
    </location>
</feature>
<reference evidence="5" key="1">
    <citation type="submission" date="2017-12" db="EMBL/GenBank/DDBJ databases">
        <title>Sequencing the genomes of 1000 Actinobacteria strains.</title>
        <authorList>
            <person name="Klenk H.-P."/>
        </authorList>
    </citation>
    <scope>NUCLEOTIDE SEQUENCE [LARGE SCALE GENOMIC DNA]</scope>
    <source>
        <strain evidence="5">DSM 44228</strain>
    </source>
</reference>
<dbReference type="PANTHER" id="PTHR42923">
    <property type="entry name" value="PROTOPORPHYRINOGEN OXIDASE"/>
    <property type="match status" value="1"/>
</dbReference>
<evidence type="ECO:0000256" key="1">
    <source>
        <dbReference type="ARBA" id="ARBA00001974"/>
    </source>
</evidence>
<dbReference type="InterPro" id="IPR002937">
    <property type="entry name" value="Amino_oxidase"/>
</dbReference>
<dbReference type="SUPFAM" id="SSF51905">
    <property type="entry name" value="FAD/NAD(P)-binding domain"/>
    <property type="match status" value="1"/>
</dbReference>
<sequence length="466" mass="51186">MTTLRKDVVVVGGGPSGLSAAWQLRHLDILVLEQRDRLGGRLKSSPRGDYWLNYGGHLFPGAGSNMHDLTQQLGLEVIEIPGLKTAMSFAGKVYKSKRVEAYPFLLPMTLRERFDLVKVGTTLMATVARWQRVAKERPGERPSARRERIAAFRAGETFRDLLGRPSRRVDEIFQSAARRAAAEPEQQSAGVGVALFGAVWSGKKDNTALNLHGGSGMFAAAMARELGDRVQLGATVTLVEETADGVHVVYRVGDAEHEVLADQVVVAVPAHFARTMVRDIPADVDEALRVPQYGSWVGMTMLTDEPGPMPYDDIYAMTTPDRTFDMFFNHANPVQGPGRRAPGGSLMCYAGGATATRLLQLSDEEITELYQREIFELFPALRGHIVESHIQRWTIGGTYRSVGDASFEPVLRYAAEPAHRIRFAGDYFAPLGQMEVAVTAGKDAAEAVIRDRAGAHQRRFGSVKPR</sequence>
<dbReference type="Gene3D" id="3.50.50.60">
    <property type="entry name" value="FAD/NAD(P)-binding domain"/>
    <property type="match status" value="1"/>
</dbReference>
<accession>A0A2N3Y139</accession>
<evidence type="ECO:0000313" key="6">
    <source>
        <dbReference type="Proteomes" id="UP000233786"/>
    </source>
</evidence>
<comment type="cofactor">
    <cofactor evidence="1">
        <name>FAD</name>
        <dbReference type="ChEBI" id="CHEBI:57692"/>
    </cofactor>
</comment>
<dbReference type="EMBL" id="PJNB01000001">
    <property type="protein sequence ID" value="PKW16603.1"/>
    <property type="molecule type" value="Genomic_DNA"/>
</dbReference>
<gene>
    <name evidence="5" type="ORF">A8926_4448</name>
</gene>
<feature type="binding site" evidence="3">
    <location>
        <position position="16"/>
    </location>
    <ligand>
        <name>FAD</name>
        <dbReference type="ChEBI" id="CHEBI:57692"/>
    </ligand>
</feature>
<dbReference type="AlphaFoldDB" id="A0A2N3Y139"/>
<dbReference type="STRING" id="994479.GCA_000194155_07393"/>
<keyword evidence="2" id="KW-0560">Oxidoreductase</keyword>
<proteinExistence type="predicted"/>
<keyword evidence="6" id="KW-1185">Reference proteome</keyword>
<protein>
    <submittedName>
        <fullName evidence="5">Oxygen-dependent protoporphyrinogen oxidase</fullName>
    </submittedName>
</protein>
<evidence type="ECO:0000313" key="5">
    <source>
        <dbReference type="EMBL" id="PKW16603.1"/>
    </source>
</evidence>
<dbReference type="Pfam" id="PF01593">
    <property type="entry name" value="Amino_oxidase"/>
    <property type="match status" value="1"/>
</dbReference>
<dbReference type="RefSeq" id="WP_010315075.1">
    <property type="nucleotide sequence ID" value="NZ_CP061007.1"/>
</dbReference>
<name>A0A2N3Y139_SACSN</name>
<comment type="caution">
    <text evidence="5">The sequence shown here is derived from an EMBL/GenBank/DDBJ whole genome shotgun (WGS) entry which is preliminary data.</text>
</comment>
<evidence type="ECO:0000256" key="2">
    <source>
        <dbReference type="ARBA" id="ARBA00023002"/>
    </source>
</evidence>